<comment type="function">
    <text evidence="7">Allows the formation of correctly charged Gln-tRNA(Gln) through the transamidation of misacylated Glu-tRNA(Gln) in organisms which lack glutaminyl-tRNA synthetase. The reaction takes place in the presence of glutamine and ATP through an activated gamma-phospho-Glu-tRNA(Gln).</text>
</comment>
<evidence type="ECO:0000256" key="7">
    <source>
        <dbReference type="HAMAP-Rule" id="MF_00120"/>
    </source>
</evidence>
<feature type="domain" description="Amidase" evidence="8">
    <location>
        <begin position="24"/>
        <end position="467"/>
    </location>
</feature>
<dbReference type="SUPFAM" id="SSF75304">
    <property type="entry name" value="Amidase signature (AS) enzymes"/>
    <property type="match status" value="1"/>
</dbReference>
<dbReference type="PANTHER" id="PTHR11895">
    <property type="entry name" value="TRANSAMIDASE"/>
    <property type="match status" value="1"/>
</dbReference>
<keyword evidence="2 7" id="KW-0436">Ligase</keyword>
<comment type="subunit">
    <text evidence="7">Heterotrimer of A, B and C subunits.</text>
</comment>
<dbReference type="PROSITE" id="PS00571">
    <property type="entry name" value="AMIDASES"/>
    <property type="match status" value="1"/>
</dbReference>
<comment type="similarity">
    <text evidence="1 7">Belongs to the amidase family. GatA subfamily.</text>
</comment>
<name>A0A523QJ19_UNCAE</name>
<dbReference type="HAMAP" id="MF_00120">
    <property type="entry name" value="GatA"/>
    <property type="match status" value="1"/>
</dbReference>
<dbReference type="GO" id="GO:0006412">
    <property type="term" value="P:translation"/>
    <property type="evidence" value="ECO:0007669"/>
    <property type="project" value="UniProtKB-UniRule"/>
</dbReference>
<keyword evidence="9" id="KW-0808">Transferase</keyword>
<dbReference type="InterPro" id="IPR023631">
    <property type="entry name" value="Amidase_dom"/>
</dbReference>
<dbReference type="AlphaFoldDB" id="A0A523QJ19"/>
<keyword evidence="5 7" id="KW-0648">Protein biosynthesis</keyword>
<evidence type="ECO:0000256" key="1">
    <source>
        <dbReference type="ARBA" id="ARBA00008069"/>
    </source>
</evidence>
<comment type="catalytic activity">
    <reaction evidence="6 7">
        <text>L-glutamyl-tRNA(Gln) + L-glutamine + ATP + H2O = L-glutaminyl-tRNA(Gln) + L-glutamate + ADP + phosphate + H(+)</text>
        <dbReference type="Rhea" id="RHEA:17521"/>
        <dbReference type="Rhea" id="RHEA-COMP:9681"/>
        <dbReference type="Rhea" id="RHEA-COMP:9684"/>
        <dbReference type="ChEBI" id="CHEBI:15377"/>
        <dbReference type="ChEBI" id="CHEBI:15378"/>
        <dbReference type="ChEBI" id="CHEBI:29985"/>
        <dbReference type="ChEBI" id="CHEBI:30616"/>
        <dbReference type="ChEBI" id="CHEBI:43474"/>
        <dbReference type="ChEBI" id="CHEBI:58359"/>
        <dbReference type="ChEBI" id="CHEBI:78520"/>
        <dbReference type="ChEBI" id="CHEBI:78521"/>
        <dbReference type="ChEBI" id="CHEBI:456216"/>
        <dbReference type="EC" id="6.3.5.7"/>
    </reaction>
</comment>
<organism evidence="9 10">
    <name type="scientific">Aerophobetes bacterium</name>
    <dbReference type="NCBI Taxonomy" id="2030807"/>
    <lineage>
        <taxon>Bacteria</taxon>
        <taxon>Candidatus Aerophobota</taxon>
    </lineage>
</organism>
<feature type="active site" description="Acyl-ester intermediate" evidence="7">
    <location>
        <position position="178"/>
    </location>
</feature>
<evidence type="ECO:0000256" key="2">
    <source>
        <dbReference type="ARBA" id="ARBA00022598"/>
    </source>
</evidence>
<keyword evidence="3 7" id="KW-0547">Nucleotide-binding</keyword>
<dbReference type="GO" id="GO:0030956">
    <property type="term" value="C:glutamyl-tRNA(Gln) amidotransferase complex"/>
    <property type="evidence" value="ECO:0007669"/>
    <property type="project" value="InterPro"/>
</dbReference>
<sequence>MNLYPLPAHELGRLIQDREISIQELTSSVFQRIEEVEDKIKAFLSLDRKGALEEAGRLDRRLSKGEKLGLLGGIPIAVKDNICLKDQKTTCGSRILENFCPPYSATVAQRLKEADAIIIGKTNMDEFAMGSSTENSAFQVTHNPWNLKAIPGGSSGGSAAAVASGEAVMALGSDTGGSIRQPASFCGVVGLKATYGRVSRYGLVAFASSLDQIGPITRDVLDCAMLLEVLSGRDRLDSTSLDYAVPSYVKHCVPDLKNMTIGLPREYFVPGMSHEVREAIIQATGILEKLGAKIEEVSLPHTEYAIATYYLIATAEASSNLARYDGVGYGLRTKDVSDLVGMYKRSRQEGFGEEVKRRIMLGTYVLSKGYYDDYYGKAGRVRTLVRRDFEEVFKRCDVVVTPTSPTVAFEIGEKVDDPVKMYLSDIFTISANLAGIPGISIPCGYSQQGLPIGLQVLAKAFDEPTLLRVAYAFEHNTDWHKRAPEVDLQR</sequence>
<keyword evidence="4 7" id="KW-0067">ATP-binding</keyword>
<evidence type="ECO:0000256" key="6">
    <source>
        <dbReference type="ARBA" id="ARBA00047407"/>
    </source>
</evidence>
<evidence type="ECO:0000256" key="5">
    <source>
        <dbReference type="ARBA" id="ARBA00022917"/>
    </source>
</evidence>
<evidence type="ECO:0000259" key="8">
    <source>
        <dbReference type="Pfam" id="PF01425"/>
    </source>
</evidence>
<evidence type="ECO:0000313" key="10">
    <source>
        <dbReference type="Proteomes" id="UP000320781"/>
    </source>
</evidence>
<dbReference type="InterPro" id="IPR020556">
    <property type="entry name" value="Amidase_CS"/>
</dbReference>
<dbReference type="GO" id="GO:0050567">
    <property type="term" value="F:glutaminyl-tRNA synthase (glutamine-hydrolyzing) activity"/>
    <property type="evidence" value="ECO:0007669"/>
    <property type="project" value="UniProtKB-UniRule"/>
</dbReference>
<dbReference type="EMBL" id="SOKU01000194">
    <property type="protein sequence ID" value="TES85623.1"/>
    <property type="molecule type" value="Genomic_DNA"/>
</dbReference>
<proteinExistence type="inferred from homology"/>
<dbReference type="Proteomes" id="UP000320781">
    <property type="component" value="Unassembled WGS sequence"/>
</dbReference>
<dbReference type="GO" id="GO:0005524">
    <property type="term" value="F:ATP binding"/>
    <property type="evidence" value="ECO:0007669"/>
    <property type="project" value="UniProtKB-KW"/>
</dbReference>
<accession>A0A523QJ19</accession>
<evidence type="ECO:0000256" key="3">
    <source>
        <dbReference type="ARBA" id="ARBA00022741"/>
    </source>
</evidence>
<comment type="caution">
    <text evidence="9">The sequence shown here is derived from an EMBL/GenBank/DDBJ whole genome shotgun (WGS) entry which is preliminary data.</text>
</comment>
<dbReference type="EC" id="6.3.5.7" evidence="7"/>
<dbReference type="InterPro" id="IPR004412">
    <property type="entry name" value="GatA"/>
</dbReference>
<feature type="active site" description="Charge relay system" evidence="7">
    <location>
        <position position="154"/>
    </location>
</feature>
<evidence type="ECO:0000313" key="9">
    <source>
        <dbReference type="EMBL" id="TES85623.1"/>
    </source>
</evidence>
<dbReference type="Gene3D" id="3.90.1300.10">
    <property type="entry name" value="Amidase signature (AS) domain"/>
    <property type="match status" value="1"/>
</dbReference>
<dbReference type="GO" id="GO:0016740">
    <property type="term" value="F:transferase activity"/>
    <property type="evidence" value="ECO:0007669"/>
    <property type="project" value="UniProtKB-KW"/>
</dbReference>
<protein>
    <recommendedName>
        <fullName evidence="7">Glutamyl-tRNA(Gln) amidotransferase subunit A</fullName>
        <shortName evidence="7">Glu-ADT subunit A</shortName>
        <ecNumber evidence="7">6.3.5.7</ecNumber>
    </recommendedName>
</protein>
<dbReference type="Pfam" id="PF01425">
    <property type="entry name" value="Amidase"/>
    <property type="match status" value="1"/>
</dbReference>
<gene>
    <name evidence="7 9" type="primary">gatA</name>
    <name evidence="9" type="ORF">E3J95_04020</name>
</gene>
<feature type="active site" description="Charge relay system" evidence="7">
    <location>
        <position position="79"/>
    </location>
</feature>
<dbReference type="PANTHER" id="PTHR11895:SF151">
    <property type="entry name" value="GLUTAMYL-TRNA(GLN) AMIDOTRANSFERASE SUBUNIT A"/>
    <property type="match status" value="1"/>
</dbReference>
<reference evidence="9 10" key="1">
    <citation type="submission" date="2019-03" db="EMBL/GenBank/DDBJ databases">
        <title>Metabolic potential of uncultured bacteria and archaea associated with petroleum seepage in deep-sea sediments.</title>
        <authorList>
            <person name="Dong X."/>
            <person name="Hubert C."/>
        </authorList>
    </citation>
    <scope>NUCLEOTIDE SEQUENCE [LARGE SCALE GENOMIC DNA]</scope>
    <source>
        <strain evidence="9">E44_bin92</strain>
    </source>
</reference>
<dbReference type="InterPro" id="IPR036928">
    <property type="entry name" value="AS_sf"/>
</dbReference>
<dbReference type="NCBIfam" id="TIGR00132">
    <property type="entry name" value="gatA"/>
    <property type="match status" value="1"/>
</dbReference>
<evidence type="ECO:0000256" key="4">
    <source>
        <dbReference type="ARBA" id="ARBA00022840"/>
    </source>
</evidence>
<dbReference type="InterPro" id="IPR000120">
    <property type="entry name" value="Amidase"/>
</dbReference>